<evidence type="ECO:0000313" key="1">
    <source>
        <dbReference type="EMBL" id="MFC6725669.1"/>
    </source>
</evidence>
<reference evidence="1 2" key="1">
    <citation type="journal article" date="2019" name="Int. J. Syst. Evol. Microbiol.">
        <title>The Global Catalogue of Microorganisms (GCM) 10K type strain sequencing project: providing services to taxonomists for standard genome sequencing and annotation.</title>
        <authorList>
            <consortium name="The Broad Institute Genomics Platform"/>
            <consortium name="The Broad Institute Genome Sequencing Center for Infectious Disease"/>
            <person name="Wu L."/>
            <person name="Ma J."/>
        </authorList>
    </citation>
    <scope>NUCLEOTIDE SEQUENCE [LARGE SCALE GENOMIC DNA]</scope>
    <source>
        <strain evidence="1 2">NBRC 111368</strain>
    </source>
</reference>
<gene>
    <name evidence="1" type="ORF">ACFQE1_15095</name>
</gene>
<organism evidence="1 2">
    <name type="scientific">Halobium palmae</name>
    <dbReference type="NCBI Taxonomy" id="1776492"/>
    <lineage>
        <taxon>Archaea</taxon>
        <taxon>Methanobacteriati</taxon>
        <taxon>Methanobacteriota</taxon>
        <taxon>Stenosarchaea group</taxon>
        <taxon>Halobacteria</taxon>
        <taxon>Halobacteriales</taxon>
        <taxon>Haloferacaceae</taxon>
        <taxon>Halobium</taxon>
    </lineage>
</organism>
<feature type="non-terminal residue" evidence="1">
    <location>
        <position position="1"/>
    </location>
</feature>
<evidence type="ECO:0000313" key="2">
    <source>
        <dbReference type="Proteomes" id="UP001596328"/>
    </source>
</evidence>
<proteinExistence type="predicted"/>
<name>A0ABD5S1V3_9EURY</name>
<sequence length="104" mass="10833">TDLDLGETLRDAFDAIGSAGGHADMAGAQIPLGILADVEEGSSASLATVVEEIVSERYFETLEDAPQTPLGHLASDFAYEYPNDAAAIERAEGDESGDESEDDG</sequence>
<comment type="caution">
    <text evidence="1">The sequence shown here is derived from an EMBL/GenBank/DDBJ whole genome shotgun (WGS) entry which is preliminary data.</text>
</comment>
<dbReference type="EMBL" id="JBHSWU010000644">
    <property type="protein sequence ID" value="MFC6725669.1"/>
    <property type="molecule type" value="Genomic_DNA"/>
</dbReference>
<keyword evidence="2" id="KW-1185">Reference proteome</keyword>
<dbReference type="AlphaFoldDB" id="A0ABD5S1V3"/>
<dbReference type="Proteomes" id="UP001596328">
    <property type="component" value="Unassembled WGS sequence"/>
</dbReference>
<accession>A0ABD5S1V3</accession>
<protein>
    <submittedName>
        <fullName evidence="1">Bifunctional oligoribonuclease/PAP phosphatase NrnA</fullName>
    </submittedName>
</protein>